<evidence type="ECO:0000256" key="8">
    <source>
        <dbReference type="ARBA" id="ARBA00024069"/>
    </source>
</evidence>
<evidence type="ECO:0000256" key="10">
    <source>
        <dbReference type="HAMAP-Rule" id="MF_00019"/>
    </source>
</evidence>
<evidence type="ECO:0000256" key="5">
    <source>
        <dbReference type="ARBA" id="ARBA00023098"/>
    </source>
</evidence>
<name>A0ABV6ZTC5_9PROT</name>
<dbReference type="PANTHER" id="PTHR30100:SF1">
    <property type="entry name" value="PHOSPHATE ACYLTRANSFERASE"/>
    <property type="match status" value="1"/>
</dbReference>
<comment type="caution">
    <text evidence="11">The sequence shown here is derived from an EMBL/GenBank/DDBJ whole genome shotgun (WGS) entry which is preliminary data.</text>
</comment>
<proteinExistence type="inferred from homology"/>
<keyword evidence="5 10" id="KW-0443">Lipid metabolism</keyword>
<keyword evidence="12" id="KW-1185">Reference proteome</keyword>
<evidence type="ECO:0000256" key="9">
    <source>
        <dbReference type="ARBA" id="ARBA00046608"/>
    </source>
</evidence>
<comment type="pathway">
    <text evidence="10">Lipid metabolism; phospholipid metabolism.</text>
</comment>
<dbReference type="NCBIfam" id="TIGR00182">
    <property type="entry name" value="plsX"/>
    <property type="match status" value="1"/>
</dbReference>
<comment type="subcellular location">
    <subcellularLocation>
        <location evidence="10">Cytoplasm</location>
    </subcellularLocation>
    <text evidence="10">Associated with the membrane possibly through PlsY.</text>
</comment>
<dbReference type="EC" id="2.3.1.274" evidence="8 10"/>
<evidence type="ECO:0000256" key="4">
    <source>
        <dbReference type="ARBA" id="ARBA00022679"/>
    </source>
</evidence>
<protein>
    <recommendedName>
        <fullName evidence="8 10">Phosphate acyltransferase</fullName>
        <ecNumber evidence="8 10">2.3.1.274</ecNumber>
    </recommendedName>
    <alternativeName>
        <fullName evidence="10">Acyl-ACP phosphotransacylase</fullName>
    </alternativeName>
    <alternativeName>
        <fullName evidence="10">Acyl-[acyl-carrier-protein]--phosphate acyltransferase</fullName>
    </alternativeName>
    <alternativeName>
        <fullName evidence="10">Phosphate-acyl-ACP acyltransferase</fullName>
    </alternativeName>
</protein>
<keyword evidence="7 10" id="KW-1208">Phospholipid metabolism</keyword>
<dbReference type="GO" id="GO:0043811">
    <property type="term" value="F:phosphate:acyl-[acyl carrier protein] acyltransferase activity"/>
    <property type="evidence" value="ECO:0007669"/>
    <property type="project" value="UniProtKB-EC"/>
</dbReference>
<dbReference type="SUPFAM" id="SSF53659">
    <property type="entry name" value="Isocitrate/Isopropylmalate dehydrogenase-like"/>
    <property type="match status" value="1"/>
</dbReference>
<evidence type="ECO:0000256" key="1">
    <source>
        <dbReference type="ARBA" id="ARBA00001232"/>
    </source>
</evidence>
<keyword evidence="4 10" id="KW-0808">Transferase</keyword>
<reference evidence="12" key="1">
    <citation type="journal article" date="2019" name="Int. J. Syst. Evol. Microbiol.">
        <title>The Global Catalogue of Microorganisms (GCM) 10K type strain sequencing project: providing services to taxonomists for standard genome sequencing and annotation.</title>
        <authorList>
            <consortium name="The Broad Institute Genomics Platform"/>
            <consortium name="The Broad Institute Genome Sequencing Center for Infectious Disease"/>
            <person name="Wu L."/>
            <person name="Ma J."/>
        </authorList>
    </citation>
    <scope>NUCLEOTIDE SEQUENCE [LARGE SCALE GENOMIC DNA]</scope>
    <source>
        <strain evidence="12">KCTC 52487</strain>
    </source>
</reference>
<dbReference type="Proteomes" id="UP001595379">
    <property type="component" value="Unassembled WGS sequence"/>
</dbReference>
<dbReference type="Gene3D" id="3.40.718.10">
    <property type="entry name" value="Isopropylmalate Dehydrogenase"/>
    <property type="match status" value="1"/>
</dbReference>
<dbReference type="InterPro" id="IPR012281">
    <property type="entry name" value="Phospholipid_synth_PlsX-like"/>
</dbReference>
<evidence type="ECO:0000313" key="11">
    <source>
        <dbReference type="EMBL" id="MFC2924681.1"/>
    </source>
</evidence>
<organism evidence="11 12">
    <name type="scientific">Hyphobacterium vulgare</name>
    <dbReference type="NCBI Taxonomy" id="1736751"/>
    <lineage>
        <taxon>Bacteria</taxon>
        <taxon>Pseudomonadati</taxon>
        <taxon>Pseudomonadota</taxon>
        <taxon>Alphaproteobacteria</taxon>
        <taxon>Maricaulales</taxon>
        <taxon>Maricaulaceae</taxon>
        <taxon>Hyphobacterium</taxon>
    </lineage>
</organism>
<comment type="similarity">
    <text evidence="10">Belongs to the PlsX family.</text>
</comment>
<evidence type="ECO:0000256" key="6">
    <source>
        <dbReference type="ARBA" id="ARBA00023209"/>
    </source>
</evidence>
<evidence type="ECO:0000313" key="12">
    <source>
        <dbReference type="Proteomes" id="UP001595379"/>
    </source>
</evidence>
<dbReference type="PIRSF" id="PIRSF002465">
    <property type="entry name" value="Phsphlp_syn_PlsX"/>
    <property type="match status" value="1"/>
</dbReference>
<keyword evidence="3 10" id="KW-0444">Lipid biosynthesis</keyword>
<keyword evidence="2 10" id="KW-0963">Cytoplasm</keyword>
<evidence type="ECO:0000256" key="7">
    <source>
        <dbReference type="ARBA" id="ARBA00023264"/>
    </source>
</evidence>
<sequence>MSQPLIVSVDAMGGDHGPGIAIAAVDIALKKRPGVNARFLVHGDAAQLTPMLDKVSERARASIEIRHTDSEVRMTDKPSEAVRRARGSSMWNAIMAVRDGEASIAVSCGNTGALMAISKVVLRMKKGVHRPAIAASWPTVRGHTVVLDVGANVECGPAQLVEFAIMGEAFHRAVHGSTEPTVGLLNVGQEELKGNDTVREADRLVRAANLDLNYLGFVEGDDISLGRTDVVVTDGFSGNIALKTAEGTAKLVAAWMRESFTSSLLAKLGAAYMNAVGALDLLRDRMDPRKINAGVLLGLNGMVVKSHGGADEVGFATALCTGLDLAPSSFTSEIEKNLARLARTEAAEMEAEPQS</sequence>
<gene>
    <name evidence="10 11" type="primary">plsX</name>
    <name evidence="11" type="ORF">ACFOOR_01035</name>
</gene>
<dbReference type="PANTHER" id="PTHR30100">
    <property type="entry name" value="FATTY ACID/PHOSPHOLIPID SYNTHESIS PROTEIN PLSX"/>
    <property type="match status" value="1"/>
</dbReference>
<comment type="subunit">
    <text evidence="9 10">Homodimer. Probably interacts with PlsY.</text>
</comment>
<dbReference type="InterPro" id="IPR003664">
    <property type="entry name" value="FA_synthesis"/>
</dbReference>
<keyword evidence="6 10" id="KW-0594">Phospholipid biosynthesis</keyword>
<comment type="function">
    <text evidence="10">Catalyzes the reversible formation of acyl-phosphate (acyl-PO(4)) from acyl-[acyl-carrier-protein] (acyl-ACP). This enzyme utilizes acyl-ACP as fatty acyl donor, but not acyl-CoA.</text>
</comment>
<keyword evidence="11" id="KW-0012">Acyltransferase</keyword>
<accession>A0ABV6ZTC5</accession>
<dbReference type="RefSeq" id="WP_343163607.1">
    <property type="nucleotide sequence ID" value="NZ_JBHRSV010000001.1"/>
</dbReference>
<evidence type="ECO:0000256" key="3">
    <source>
        <dbReference type="ARBA" id="ARBA00022516"/>
    </source>
</evidence>
<dbReference type="EMBL" id="JBHRSV010000001">
    <property type="protein sequence ID" value="MFC2924681.1"/>
    <property type="molecule type" value="Genomic_DNA"/>
</dbReference>
<dbReference type="HAMAP" id="MF_00019">
    <property type="entry name" value="PlsX"/>
    <property type="match status" value="1"/>
</dbReference>
<comment type="catalytic activity">
    <reaction evidence="1 10">
        <text>a fatty acyl-[ACP] + phosphate = an acyl phosphate + holo-[ACP]</text>
        <dbReference type="Rhea" id="RHEA:42292"/>
        <dbReference type="Rhea" id="RHEA-COMP:9685"/>
        <dbReference type="Rhea" id="RHEA-COMP:14125"/>
        <dbReference type="ChEBI" id="CHEBI:43474"/>
        <dbReference type="ChEBI" id="CHEBI:59918"/>
        <dbReference type="ChEBI" id="CHEBI:64479"/>
        <dbReference type="ChEBI" id="CHEBI:138651"/>
        <dbReference type="EC" id="2.3.1.274"/>
    </reaction>
</comment>
<dbReference type="Pfam" id="PF02504">
    <property type="entry name" value="FA_synthesis"/>
    <property type="match status" value="1"/>
</dbReference>
<evidence type="ECO:0000256" key="2">
    <source>
        <dbReference type="ARBA" id="ARBA00022490"/>
    </source>
</evidence>